<protein>
    <submittedName>
        <fullName evidence="9">RagB/SusD family nutrient uptake outer membrane protein</fullName>
    </submittedName>
</protein>
<feature type="domain" description="SusD-like N-terminal" evidence="8">
    <location>
        <begin position="98"/>
        <end position="223"/>
    </location>
</feature>
<name>A0A940IFT0_9BACT</name>
<dbReference type="SUPFAM" id="SSF48452">
    <property type="entry name" value="TPR-like"/>
    <property type="match status" value="1"/>
</dbReference>
<dbReference type="Pfam" id="PF14322">
    <property type="entry name" value="SusD-like_3"/>
    <property type="match status" value="1"/>
</dbReference>
<feature type="domain" description="RagB/SusD" evidence="7">
    <location>
        <begin position="362"/>
        <end position="638"/>
    </location>
</feature>
<accession>A0A940IFT0</accession>
<dbReference type="InterPro" id="IPR012944">
    <property type="entry name" value="SusD_RagB_dom"/>
</dbReference>
<evidence type="ECO:0000256" key="5">
    <source>
        <dbReference type="ARBA" id="ARBA00023237"/>
    </source>
</evidence>
<evidence type="ECO:0000313" key="10">
    <source>
        <dbReference type="Proteomes" id="UP000771749"/>
    </source>
</evidence>
<evidence type="ECO:0000256" key="2">
    <source>
        <dbReference type="ARBA" id="ARBA00006275"/>
    </source>
</evidence>
<dbReference type="Pfam" id="PF07980">
    <property type="entry name" value="SusD_RagB"/>
    <property type="match status" value="1"/>
</dbReference>
<dbReference type="PROSITE" id="PS51257">
    <property type="entry name" value="PROKAR_LIPOPROTEIN"/>
    <property type="match status" value="1"/>
</dbReference>
<evidence type="ECO:0000256" key="4">
    <source>
        <dbReference type="ARBA" id="ARBA00023136"/>
    </source>
</evidence>
<evidence type="ECO:0000313" key="9">
    <source>
        <dbReference type="EMBL" id="MBO8453205.1"/>
    </source>
</evidence>
<dbReference type="InterPro" id="IPR011990">
    <property type="entry name" value="TPR-like_helical_dom_sf"/>
</dbReference>
<evidence type="ECO:0000256" key="6">
    <source>
        <dbReference type="SAM" id="SignalP"/>
    </source>
</evidence>
<evidence type="ECO:0000259" key="8">
    <source>
        <dbReference type="Pfam" id="PF14322"/>
    </source>
</evidence>
<dbReference type="AlphaFoldDB" id="A0A940IFT0"/>
<feature type="chain" id="PRO_5037268018" evidence="6">
    <location>
        <begin position="21"/>
        <end position="638"/>
    </location>
</feature>
<organism evidence="9 10">
    <name type="scientific">Candidatus Cryptobacteroides gallistercoris</name>
    <dbReference type="NCBI Taxonomy" id="2840765"/>
    <lineage>
        <taxon>Bacteria</taxon>
        <taxon>Pseudomonadati</taxon>
        <taxon>Bacteroidota</taxon>
        <taxon>Bacteroidia</taxon>
        <taxon>Bacteroidales</taxon>
        <taxon>Candidatus Cryptobacteroides</taxon>
    </lineage>
</organism>
<reference evidence="9" key="2">
    <citation type="journal article" date="2021" name="PeerJ">
        <title>Extensive microbial diversity within the chicken gut microbiome revealed by metagenomics and culture.</title>
        <authorList>
            <person name="Gilroy R."/>
            <person name="Ravi A."/>
            <person name="Getino M."/>
            <person name="Pursley I."/>
            <person name="Horton D.L."/>
            <person name="Alikhan N.F."/>
            <person name="Baker D."/>
            <person name="Gharbi K."/>
            <person name="Hall N."/>
            <person name="Watson M."/>
            <person name="Adriaenssens E.M."/>
            <person name="Foster-Nyarko E."/>
            <person name="Jarju S."/>
            <person name="Secka A."/>
            <person name="Antonio M."/>
            <person name="Oren A."/>
            <person name="Chaudhuri R.R."/>
            <person name="La Ragione R."/>
            <person name="Hildebrand F."/>
            <person name="Pallen M.J."/>
        </authorList>
    </citation>
    <scope>NUCLEOTIDE SEQUENCE</scope>
    <source>
        <strain evidence="9">F1-3629</strain>
    </source>
</reference>
<gene>
    <name evidence="9" type="ORF">IAC07_00600</name>
</gene>
<reference evidence="9" key="1">
    <citation type="submission" date="2020-10" db="EMBL/GenBank/DDBJ databases">
        <authorList>
            <person name="Gilroy R."/>
        </authorList>
    </citation>
    <scope>NUCLEOTIDE SEQUENCE</scope>
    <source>
        <strain evidence="9">F1-3629</strain>
    </source>
</reference>
<sequence length="638" mass="71175">MNIIKRILAGAGILAGLSLASCDLTTESQSTFAEPSVFSDPTLTEYQIYSIYEVFGHTNSHRGRYLPWYGYNTDIEWYISNTMDDKADIVRYNMISTNSQLNVADGPYNELFAGIERANLTIDGIREYGDPQSRPEMAALLGEALTMRAVLYAELLKAYGEVPARFAPVTPETIYLNKSDRDDIYRQLLADLEEAIPYLSYNVSTTDRVSRAFAAGMYARLALMASGYALRPDKGTVGTGNAGTVRLSDDPELSKAALYPKALEYLKDVISASGLELEPDYEALWKSVNEMDLTGGHEIIWVIPFSNSRGRWNYTFAIRNNGYTDYSPTTSNRGGQAGPVPYVYYWYGENDSRRDISCVNYEWEDRGNGTLPYPAGIANWYFGKYRFEWMTTHPYGGGNDDGVKPVYMRFADILLMAAEMANSSGDENGSVSRDESYAKECLRTVLRRAYRDHEADADAIVDALSGEENIFEEIKKQRALEFVGEFLRKADLIRWNCLKSSLDGASEELVAMRGKGTGPVTGFNYAGLGTYLWYRHGTVDGIPSIEMYGIHNGETAATDVIAPEGSGWVPYTNSDGESSRYFYYENGKGAFISSDTGFDKAVDGFYDGETNPDAKQWWPIPQTTITNAQGSLYNDYGY</sequence>
<keyword evidence="3 6" id="KW-0732">Signal</keyword>
<dbReference type="EMBL" id="JADIMJ010000012">
    <property type="protein sequence ID" value="MBO8453205.1"/>
    <property type="molecule type" value="Genomic_DNA"/>
</dbReference>
<dbReference type="Gene3D" id="1.25.40.390">
    <property type="match status" value="1"/>
</dbReference>
<comment type="caution">
    <text evidence="9">The sequence shown here is derived from an EMBL/GenBank/DDBJ whole genome shotgun (WGS) entry which is preliminary data.</text>
</comment>
<keyword evidence="4" id="KW-0472">Membrane</keyword>
<dbReference type="InterPro" id="IPR033985">
    <property type="entry name" value="SusD-like_N"/>
</dbReference>
<dbReference type="Proteomes" id="UP000771749">
    <property type="component" value="Unassembled WGS sequence"/>
</dbReference>
<comment type="similarity">
    <text evidence="2">Belongs to the SusD family.</text>
</comment>
<dbReference type="GO" id="GO:0009279">
    <property type="term" value="C:cell outer membrane"/>
    <property type="evidence" value="ECO:0007669"/>
    <property type="project" value="UniProtKB-SubCell"/>
</dbReference>
<evidence type="ECO:0000256" key="3">
    <source>
        <dbReference type="ARBA" id="ARBA00022729"/>
    </source>
</evidence>
<comment type="subcellular location">
    <subcellularLocation>
        <location evidence="1">Cell outer membrane</location>
    </subcellularLocation>
</comment>
<keyword evidence="5" id="KW-0998">Cell outer membrane</keyword>
<evidence type="ECO:0000256" key="1">
    <source>
        <dbReference type="ARBA" id="ARBA00004442"/>
    </source>
</evidence>
<feature type="signal peptide" evidence="6">
    <location>
        <begin position="1"/>
        <end position="20"/>
    </location>
</feature>
<evidence type="ECO:0000259" key="7">
    <source>
        <dbReference type="Pfam" id="PF07980"/>
    </source>
</evidence>
<proteinExistence type="inferred from homology"/>